<proteinExistence type="predicted"/>
<feature type="coiled-coil region" evidence="1">
    <location>
        <begin position="184"/>
        <end position="263"/>
    </location>
</feature>
<dbReference type="PANTHER" id="PTHR34251">
    <property type="entry name" value="LEUCINE-, GLUTAMATE- AND LYSINE-RICH PROTEIN 1"/>
    <property type="match status" value="1"/>
</dbReference>
<dbReference type="HOGENOM" id="CLU_030933_1_0_1"/>
<protein>
    <submittedName>
        <fullName evidence="3">Leucine, glutamate and lysine rich 1</fullName>
    </submittedName>
</protein>
<dbReference type="InParanoid" id="W5M691"/>
<accession>W5M691</accession>
<dbReference type="Proteomes" id="UP000018468">
    <property type="component" value="Linkage group LG14"/>
</dbReference>
<feature type="coiled-coil region" evidence="1">
    <location>
        <begin position="37"/>
        <end position="130"/>
    </location>
</feature>
<dbReference type="EMBL" id="AHAT01022648">
    <property type="status" value="NOT_ANNOTATED_CDS"/>
    <property type="molecule type" value="Genomic_DNA"/>
</dbReference>
<evidence type="ECO:0000256" key="1">
    <source>
        <dbReference type="SAM" id="Coils"/>
    </source>
</evidence>
<dbReference type="Bgee" id="ENSLOCG00000003307">
    <property type="expression patterns" value="Expressed in testis and 9 other cell types or tissues"/>
</dbReference>
<feature type="compositionally biased region" description="Low complexity" evidence="2">
    <location>
        <begin position="604"/>
        <end position="617"/>
    </location>
</feature>
<dbReference type="STRING" id="7918.ENSLOCP00000003899"/>
<name>W5M691_LEPOC</name>
<dbReference type="EMBL" id="AHAT01022649">
    <property type="status" value="NOT_ANNOTATED_CDS"/>
    <property type="molecule type" value="Genomic_DNA"/>
</dbReference>
<feature type="compositionally biased region" description="Polar residues" evidence="2">
    <location>
        <begin position="627"/>
        <end position="642"/>
    </location>
</feature>
<evidence type="ECO:0000313" key="3">
    <source>
        <dbReference type="Ensembl" id="ENSLOCP00000003899.1"/>
    </source>
</evidence>
<reference evidence="4" key="1">
    <citation type="submission" date="2011-12" db="EMBL/GenBank/DDBJ databases">
        <title>The Draft Genome of Lepisosteus oculatus.</title>
        <authorList>
            <consortium name="The Broad Institute Genome Assembly &amp; Analysis Group"/>
            <consortium name="Computational R&amp;D Group"/>
            <consortium name="and Sequencing Platform"/>
            <person name="Di Palma F."/>
            <person name="Alfoldi J."/>
            <person name="Johnson J."/>
            <person name="Berlin A."/>
            <person name="Gnerre S."/>
            <person name="Jaffe D."/>
            <person name="MacCallum I."/>
            <person name="Young S."/>
            <person name="Walker B.J."/>
            <person name="Lander E.S."/>
            <person name="Lindblad-Toh K."/>
        </authorList>
    </citation>
    <scope>NUCLEOTIDE SEQUENCE [LARGE SCALE GENOMIC DNA]</scope>
</reference>
<dbReference type="EMBL" id="AHAT01022650">
    <property type="status" value="NOT_ANNOTATED_CDS"/>
    <property type="molecule type" value="Genomic_DNA"/>
</dbReference>
<feature type="region of interest" description="Disordered" evidence="2">
    <location>
        <begin position="591"/>
        <end position="681"/>
    </location>
</feature>
<feature type="coiled-coil region" evidence="1">
    <location>
        <begin position="331"/>
        <end position="445"/>
    </location>
</feature>
<keyword evidence="4" id="KW-1185">Reference proteome</keyword>
<dbReference type="InterPro" id="IPR038799">
    <property type="entry name" value="LEKR1"/>
</dbReference>
<dbReference type="eggNOG" id="KOG4674">
    <property type="taxonomic scope" value="Eukaryota"/>
</dbReference>
<dbReference type="OMA" id="KMERTET"/>
<sequence>MERHTPVYPLPLEIQQMDHNETVCKYCGVSYLIHHEFQLMEEKVKAMEAELEFYRGSVEREKRLQQELQGAGAHLERLKTEQQQQSESLKALSLQVAERQTQLECVTTDMSVAKRKLEEAESQCQALRSKCYQQHSVMKKTLYLLQTAKQELMTLRSIVSDFSDIWRGFNTELLKRSKDTDTDITTLQEAVAAARQETEQLQKQVKDLQSDLASSTSQRHQLQATAQREAELQTEMLELNNQIKTLQLDLQERTSERDRLEQVFTTISREIEDHRYKQIQFEKEQKDVHARLCRELRDKEESWLTCQQQVRHLQEQLSEWERKEKDRVRQNSRTENENATLRAALKQAEEEITMLKSERETTVLSHQSTIQQLLESFRQKMVDAEYLRSQVREELENERAKLSLHLKENELSLRREASVELDIERQKFQELLLKYQHELEELRKKVPDLVLTATQELKAEVLLLEEKLREAHLSLTERDSRKEEEIDSLRKVVSALENQLAHEKHTIDHLLSEVRQEAEQKSIKLSAVTKELEQLTQESSQLQEENSLLQETVRRECEERYELTEALSLAREQLLELTQLGRGLQLSRHSVRRGSLASTPPSAQSQGQRSGSSSRGSEMQMKRDSVTRSSGCPQIAPSSWLGSGSKGIPPIPLPHPPRGSASSMRESRQRIAAAIRRPEKM</sequence>
<reference evidence="3" key="2">
    <citation type="submission" date="2025-08" db="UniProtKB">
        <authorList>
            <consortium name="Ensembl"/>
        </authorList>
    </citation>
    <scope>IDENTIFICATION</scope>
</reference>
<reference evidence="3" key="3">
    <citation type="submission" date="2025-09" db="UniProtKB">
        <authorList>
            <consortium name="Ensembl"/>
        </authorList>
    </citation>
    <scope>IDENTIFICATION</scope>
</reference>
<organism evidence="3 4">
    <name type="scientific">Lepisosteus oculatus</name>
    <name type="common">Spotted gar</name>
    <dbReference type="NCBI Taxonomy" id="7918"/>
    <lineage>
        <taxon>Eukaryota</taxon>
        <taxon>Metazoa</taxon>
        <taxon>Chordata</taxon>
        <taxon>Craniata</taxon>
        <taxon>Vertebrata</taxon>
        <taxon>Euteleostomi</taxon>
        <taxon>Actinopterygii</taxon>
        <taxon>Neopterygii</taxon>
        <taxon>Holostei</taxon>
        <taxon>Semionotiformes</taxon>
        <taxon>Lepisosteidae</taxon>
        <taxon>Lepisosteus</taxon>
    </lineage>
</organism>
<keyword evidence="1" id="KW-0175">Coiled coil</keyword>
<dbReference type="PANTHER" id="PTHR34251:SF1">
    <property type="entry name" value="LEUCINE, GLUTAMATE AND LYSINE RICH 1"/>
    <property type="match status" value="1"/>
</dbReference>
<dbReference type="GeneTree" id="ENSGT00940000162647"/>
<feature type="coiled-coil region" evidence="1">
    <location>
        <begin position="479"/>
        <end position="552"/>
    </location>
</feature>
<evidence type="ECO:0000256" key="2">
    <source>
        <dbReference type="SAM" id="MobiDB-lite"/>
    </source>
</evidence>
<dbReference type="Ensembl" id="ENSLOCT00000003907.1">
    <property type="protein sequence ID" value="ENSLOCP00000003899.1"/>
    <property type="gene ID" value="ENSLOCG00000003307.1"/>
</dbReference>
<dbReference type="AlphaFoldDB" id="W5M691"/>
<evidence type="ECO:0000313" key="4">
    <source>
        <dbReference type="Proteomes" id="UP000018468"/>
    </source>
</evidence>